<feature type="transmembrane region" description="Helical" evidence="1">
    <location>
        <begin position="47"/>
        <end position="72"/>
    </location>
</feature>
<dbReference type="EMBL" id="CP073587">
    <property type="protein sequence ID" value="QUN07133.1"/>
    <property type="molecule type" value="Genomic_DNA"/>
</dbReference>
<sequence>MILLLVMLLWQRPSPRWMLLLLLTEVLLANGIIAANGAASNPFNAVLLLPVVLAFMLLPWLSAATVLAVSLASQISQLWLLPRHGEHAGVMTSHYYGMVIGFVLTAILVAAVVWYLREQLAVREQAIHRLRERQLRNEQLLAIGTAAAQLTHDVATPVQSMRLLIEELLEQQTPGSVLTELDQQLHRIEYQLRNWRSIADEVRAARLRPYELKHLWQSLQHLLLLARPETPINWYWQDMAPYGEIRADGTLLPALTNIIINACEAAQTQSHCQVDVYAAATADYWTLKIENSAVGVSQALLTQLGFRLLPSEKGHGVGAVLTNATIEKFHGKVNWYRRDDKIVTYVELPLEPHAKNHSDR</sequence>
<dbReference type="SUPFAM" id="SSF55874">
    <property type="entry name" value="ATPase domain of HSP90 chaperone/DNA topoisomerase II/histidine kinase"/>
    <property type="match status" value="1"/>
</dbReference>
<evidence type="ECO:0000313" key="3">
    <source>
        <dbReference type="EMBL" id="QUN07133.1"/>
    </source>
</evidence>
<keyword evidence="3" id="KW-0418">Kinase</keyword>
<name>A0ABX7YXD8_9GAMM</name>
<dbReference type="Proteomes" id="UP000679575">
    <property type="component" value="Chromosome"/>
</dbReference>
<feature type="transmembrane region" description="Helical" evidence="1">
    <location>
        <begin position="93"/>
        <end position="116"/>
    </location>
</feature>
<dbReference type="Pfam" id="PF02518">
    <property type="entry name" value="HATPase_c"/>
    <property type="match status" value="1"/>
</dbReference>
<keyword evidence="4" id="KW-1185">Reference proteome</keyword>
<dbReference type="InterPro" id="IPR005467">
    <property type="entry name" value="His_kinase_dom"/>
</dbReference>
<dbReference type="InterPro" id="IPR003594">
    <property type="entry name" value="HATPase_dom"/>
</dbReference>
<gene>
    <name evidence="3" type="ORF">KDN34_06805</name>
</gene>
<reference evidence="3 4" key="1">
    <citation type="submission" date="2021-04" db="EMBL/GenBank/DDBJ databases">
        <title>Novel species identification of genus Shewanella.</title>
        <authorList>
            <person name="Liu G."/>
        </authorList>
    </citation>
    <scope>NUCLEOTIDE SEQUENCE [LARGE SCALE GENOMIC DNA]</scope>
    <source>
        <strain evidence="3 4">FJAT-54481</strain>
    </source>
</reference>
<organism evidence="3 4">
    <name type="scientific">Shewanella yunxiaonensis</name>
    <dbReference type="NCBI Taxonomy" id="2829809"/>
    <lineage>
        <taxon>Bacteria</taxon>
        <taxon>Pseudomonadati</taxon>
        <taxon>Pseudomonadota</taxon>
        <taxon>Gammaproteobacteria</taxon>
        <taxon>Alteromonadales</taxon>
        <taxon>Shewanellaceae</taxon>
        <taxon>Shewanella</taxon>
    </lineage>
</organism>
<feature type="domain" description="Histidine kinase" evidence="2">
    <location>
        <begin position="149"/>
        <end position="352"/>
    </location>
</feature>
<evidence type="ECO:0000313" key="4">
    <source>
        <dbReference type="Proteomes" id="UP000679575"/>
    </source>
</evidence>
<evidence type="ECO:0000256" key="1">
    <source>
        <dbReference type="SAM" id="Phobius"/>
    </source>
</evidence>
<dbReference type="RefSeq" id="WP_212596136.1">
    <property type="nucleotide sequence ID" value="NZ_CP073587.1"/>
</dbReference>
<proteinExistence type="predicted"/>
<dbReference type="InterPro" id="IPR036890">
    <property type="entry name" value="HATPase_C_sf"/>
</dbReference>
<keyword evidence="3" id="KW-0808">Transferase</keyword>
<evidence type="ECO:0000259" key="2">
    <source>
        <dbReference type="PROSITE" id="PS50109"/>
    </source>
</evidence>
<keyword evidence="1" id="KW-1133">Transmembrane helix</keyword>
<protein>
    <submittedName>
        <fullName evidence="3">HAMP domain-containing histidine kinase</fullName>
    </submittedName>
</protein>
<accession>A0ABX7YXD8</accession>
<dbReference type="PROSITE" id="PS50109">
    <property type="entry name" value="HIS_KIN"/>
    <property type="match status" value="1"/>
</dbReference>
<keyword evidence="1" id="KW-0812">Transmembrane</keyword>
<dbReference type="GO" id="GO:0016301">
    <property type="term" value="F:kinase activity"/>
    <property type="evidence" value="ECO:0007669"/>
    <property type="project" value="UniProtKB-KW"/>
</dbReference>
<dbReference type="Gene3D" id="3.30.565.10">
    <property type="entry name" value="Histidine kinase-like ATPase, C-terminal domain"/>
    <property type="match status" value="1"/>
</dbReference>
<keyword evidence="1" id="KW-0472">Membrane</keyword>